<comment type="caution">
    <text evidence="2">The sequence shown here is derived from an EMBL/GenBank/DDBJ whole genome shotgun (WGS) entry which is preliminary data.</text>
</comment>
<dbReference type="Proteomes" id="UP000249451">
    <property type="component" value="Unassembled WGS sequence"/>
</dbReference>
<protein>
    <recommendedName>
        <fullName evidence="4">TOMM leader peptide-binding protein</fullName>
    </recommendedName>
</protein>
<evidence type="ECO:0000313" key="2">
    <source>
        <dbReference type="EMBL" id="PZO97228.1"/>
    </source>
</evidence>
<organism evidence="2 3">
    <name type="scientific">Corynebacterium urealyticum</name>
    <dbReference type="NCBI Taxonomy" id="43771"/>
    <lineage>
        <taxon>Bacteria</taxon>
        <taxon>Bacillati</taxon>
        <taxon>Actinomycetota</taxon>
        <taxon>Actinomycetes</taxon>
        <taxon>Mycobacteriales</taxon>
        <taxon>Corynebacteriaceae</taxon>
        <taxon>Corynebacterium</taxon>
    </lineage>
</organism>
<evidence type="ECO:0000313" key="3">
    <source>
        <dbReference type="Proteomes" id="UP000249451"/>
    </source>
</evidence>
<dbReference type="EMBL" id="QFNY01000443">
    <property type="protein sequence ID" value="PZO97228.1"/>
    <property type="molecule type" value="Genomic_DNA"/>
</dbReference>
<proteinExistence type="predicted"/>
<sequence>MVHATAEKARPQGSRTANATASSGPPARMVLRPGTAVLLRPDRSIQFGIHPGNAVILPVPAAVDPGQVLQVMMQARAGMTAEDLAATLGYCGFTSVEAGSIAEELVRAGVLVVAEEQAIPLLRFGKPSLSLADALFTHGVKVDWLEAPRTTSEARSGQVITSQGRTARKDVLILPGGLFPPPDVQFWLHEKLIPHYPTGVIDGRLTFGPLIIPGRTACLSCIDQAYLERDALWRSTRAQATARPVSYTTAEHGLLAEITTQIIREHIIPWRDAGSDPAALPPLLTQRQFFDTTGFAIQPEEVRREPECVLCRMAVAGRGLDVTR</sequence>
<feature type="compositionally biased region" description="Polar residues" evidence="1">
    <location>
        <begin position="13"/>
        <end position="23"/>
    </location>
</feature>
<evidence type="ECO:0008006" key="4">
    <source>
        <dbReference type="Google" id="ProtNLM"/>
    </source>
</evidence>
<gene>
    <name evidence="2" type="ORF">DI609_13655</name>
</gene>
<feature type="region of interest" description="Disordered" evidence="1">
    <location>
        <begin position="1"/>
        <end position="29"/>
    </location>
</feature>
<dbReference type="AlphaFoldDB" id="A0A2W5CTA9"/>
<name>A0A2W5CTA9_9CORY</name>
<reference evidence="2 3" key="1">
    <citation type="submission" date="2017-11" db="EMBL/GenBank/DDBJ databases">
        <title>Infants hospitalized years apart are colonized by the same room-sourced microbial strains.</title>
        <authorList>
            <person name="Brooks B."/>
            <person name="Olm M.R."/>
            <person name="Firek B.A."/>
            <person name="Baker R."/>
            <person name="Thomas B.C."/>
            <person name="Morowitz M.J."/>
            <person name="Banfield J.F."/>
        </authorList>
    </citation>
    <scope>NUCLEOTIDE SEQUENCE [LARGE SCALE GENOMIC DNA]</scope>
    <source>
        <strain evidence="2">S2_012_000_R3_87</strain>
    </source>
</reference>
<evidence type="ECO:0000256" key="1">
    <source>
        <dbReference type="SAM" id="MobiDB-lite"/>
    </source>
</evidence>
<accession>A0A2W5CTA9</accession>
<dbReference type="Gene3D" id="3.40.50.720">
    <property type="entry name" value="NAD(P)-binding Rossmann-like Domain"/>
    <property type="match status" value="1"/>
</dbReference>
<feature type="compositionally biased region" description="Basic and acidic residues" evidence="1">
    <location>
        <begin position="1"/>
        <end position="10"/>
    </location>
</feature>